<protein>
    <submittedName>
        <fullName evidence="1">Uncharacterized protein</fullName>
    </submittedName>
</protein>
<feature type="non-terminal residue" evidence="1">
    <location>
        <position position="1"/>
    </location>
</feature>
<organism evidence="1 2">
    <name type="scientific">Acropora cervicornis</name>
    <name type="common">Staghorn coral</name>
    <dbReference type="NCBI Taxonomy" id="6130"/>
    <lineage>
        <taxon>Eukaryota</taxon>
        <taxon>Metazoa</taxon>
        <taxon>Cnidaria</taxon>
        <taxon>Anthozoa</taxon>
        <taxon>Hexacorallia</taxon>
        <taxon>Scleractinia</taxon>
        <taxon>Astrocoeniina</taxon>
        <taxon>Acroporidae</taxon>
        <taxon>Acropora</taxon>
    </lineage>
</organism>
<name>A0AAD9VB80_ACRCE</name>
<dbReference type="EMBL" id="JARQWQ010000014">
    <property type="protein sequence ID" value="KAK2567575.1"/>
    <property type="molecule type" value="Genomic_DNA"/>
</dbReference>
<reference evidence="1" key="2">
    <citation type="journal article" date="2023" name="Science">
        <title>Genomic signatures of disease resistance in endangered staghorn corals.</title>
        <authorList>
            <person name="Vollmer S.V."/>
            <person name="Selwyn J.D."/>
            <person name="Despard B.A."/>
            <person name="Roesel C.L."/>
        </authorList>
    </citation>
    <scope>NUCLEOTIDE SEQUENCE</scope>
    <source>
        <strain evidence="1">K2</strain>
    </source>
</reference>
<reference evidence="1" key="1">
    <citation type="journal article" date="2023" name="G3 (Bethesda)">
        <title>Whole genome assembly and annotation of the endangered Caribbean coral Acropora cervicornis.</title>
        <authorList>
            <person name="Selwyn J.D."/>
            <person name="Vollmer S.V."/>
        </authorList>
    </citation>
    <scope>NUCLEOTIDE SEQUENCE</scope>
    <source>
        <strain evidence="1">K2</strain>
    </source>
</reference>
<proteinExistence type="predicted"/>
<sequence length="72" mass="7993">MLAPAMVVPQSRLHIKARYLVKLPTAEISSLMLLVFPDDKLGRTPVLTWGVGRVFVADPRLGIWSGHRGLGW</sequence>
<keyword evidence="2" id="KW-1185">Reference proteome</keyword>
<gene>
    <name evidence="1" type="ORF">P5673_008413</name>
</gene>
<dbReference type="Proteomes" id="UP001249851">
    <property type="component" value="Unassembled WGS sequence"/>
</dbReference>
<accession>A0AAD9VB80</accession>
<evidence type="ECO:0000313" key="1">
    <source>
        <dbReference type="EMBL" id="KAK2567575.1"/>
    </source>
</evidence>
<dbReference type="AlphaFoldDB" id="A0AAD9VB80"/>
<comment type="caution">
    <text evidence="1">The sequence shown here is derived from an EMBL/GenBank/DDBJ whole genome shotgun (WGS) entry which is preliminary data.</text>
</comment>
<evidence type="ECO:0000313" key="2">
    <source>
        <dbReference type="Proteomes" id="UP001249851"/>
    </source>
</evidence>